<keyword evidence="1" id="KW-0812">Transmembrane</keyword>
<gene>
    <name evidence="2" type="ORF">A3A21_04180</name>
</gene>
<protein>
    <submittedName>
        <fullName evidence="2">Uncharacterized protein</fullName>
    </submittedName>
</protein>
<dbReference type="Proteomes" id="UP000176996">
    <property type="component" value="Unassembled WGS sequence"/>
</dbReference>
<dbReference type="AlphaFoldDB" id="A0A1F6BWW7"/>
<sequence>MNIIEQLKTLKYIKPSEEFAFLSKQAILQTSRRRAFDFSFFFRPLYVGGFASVFAFLLALSFILPKSQEQVYASLDLKDLTSELDDVTISVQLREVEYNKSIETTIASALKEISSDEAKHLNPSLLQEEKGDVNEIDDVSQQIDKLLQEVLQ</sequence>
<keyword evidence="1" id="KW-0472">Membrane</keyword>
<organism evidence="2 3">
    <name type="scientific">Candidatus Jorgensenbacteria bacterium RIFCSPLOWO2_01_FULL_45_25b</name>
    <dbReference type="NCBI Taxonomy" id="1798471"/>
    <lineage>
        <taxon>Bacteria</taxon>
        <taxon>Candidatus Joergenseniibacteriota</taxon>
    </lineage>
</organism>
<evidence type="ECO:0000313" key="2">
    <source>
        <dbReference type="EMBL" id="OGG41318.1"/>
    </source>
</evidence>
<dbReference type="EMBL" id="MFKK01000013">
    <property type="protein sequence ID" value="OGG41318.1"/>
    <property type="molecule type" value="Genomic_DNA"/>
</dbReference>
<accession>A0A1F6BWW7</accession>
<reference evidence="2 3" key="1">
    <citation type="journal article" date="2016" name="Nat. Commun.">
        <title>Thousands of microbial genomes shed light on interconnected biogeochemical processes in an aquifer system.</title>
        <authorList>
            <person name="Anantharaman K."/>
            <person name="Brown C.T."/>
            <person name="Hug L.A."/>
            <person name="Sharon I."/>
            <person name="Castelle C.J."/>
            <person name="Probst A.J."/>
            <person name="Thomas B.C."/>
            <person name="Singh A."/>
            <person name="Wilkins M.J."/>
            <person name="Karaoz U."/>
            <person name="Brodie E.L."/>
            <person name="Williams K.H."/>
            <person name="Hubbard S.S."/>
            <person name="Banfield J.F."/>
        </authorList>
    </citation>
    <scope>NUCLEOTIDE SEQUENCE [LARGE SCALE GENOMIC DNA]</scope>
</reference>
<evidence type="ECO:0000256" key="1">
    <source>
        <dbReference type="SAM" id="Phobius"/>
    </source>
</evidence>
<feature type="transmembrane region" description="Helical" evidence="1">
    <location>
        <begin position="40"/>
        <end position="64"/>
    </location>
</feature>
<dbReference type="STRING" id="1798471.A3A21_04180"/>
<comment type="caution">
    <text evidence="2">The sequence shown here is derived from an EMBL/GenBank/DDBJ whole genome shotgun (WGS) entry which is preliminary data.</text>
</comment>
<keyword evidence="1" id="KW-1133">Transmembrane helix</keyword>
<evidence type="ECO:0000313" key="3">
    <source>
        <dbReference type="Proteomes" id="UP000176996"/>
    </source>
</evidence>
<name>A0A1F6BWW7_9BACT</name>
<proteinExistence type="predicted"/>